<organism evidence="11 12">
    <name type="scientific">Mytilus edulis</name>
    <name type="common">Blue mussel</name>
    <dbReference type="NCBI Taxonomy" id="6550"/>
    <lineage>
        <taxon>Eukaryota</taxon>
        <taxon>Metazoa</taxon>
        <taxon>Spiralia</taxon>
        <taxon>Lophotrochozoa</taxon>
        <taxon>Mollusca</taxon>
        <taxon>Bivalvia</taxon>
        <taxon>Autobranchia</taxon>
        <taxon>Pteriomorphia</taxon>
        <taxon>Mytilida</taxon>
        <taxon>Mytiloidea</taxon>
        <taxon>Mytilidae</taxon>
        <taxon>Mytilinae</taxon>
        <taxon>Mytilus</taxon>
    </lineage>
</organism>
<keyword evidence="2" id="KW-0813">Transport</keyword>
<evidence type="ECO:0000256" key="8">
    <source>
        <dbReference type="SAM" id="MobiDB-lite"/>
    </source>
</evidence>
<dbReference type="EMBL" id="CAJPWZ010002417">
    <property type="protein sequence ID" value="CAG2238225.1"/>
    <property type="molecule type" value="Genomic_DNA"/>
</dbReference>
<evidence type="ECO:0000256" key="6">
    <source>
        <dbReference type="ARBA" id="ARBA00023136"/>
    </source>
</evidence>
<keyword evidence="3 9" id="KW-0812">Transmembrane</keyword>
<accession>A0A8S3U7U9</accession>
<dbReference type="AlphaFoldDB" id="A0A8S3U7U9"/>
<keyword evidence="6 9" id="KW-0472">Membrane</keyword>
<evidence type="ECO:0000256" key="9">
    <source>
        <dbReference type="SAM" id="Phobius"/>
    </source>
</evidence>
<evidence type="ECO:0000256" key="4">
    <source>
        <dbReference type="ARBA" id="ARBA00022989"/>
    </source>
</evidence>
<dbReference type="GO" id="GO:0005886">
    <property type="term" value="C:plasma membrane"/>
    <property type="evidence" value="ECO:0007669"/>
    <property type="project" value="TreeGrafter"/>
</dbReference>
<name>A0A8S3U7U9_MYTED</name>
<evidence type="ECO:0000256" key="2">
    <source>
        <dbReference type="ARBA" id="ARBA00022448"/>
    </source>
</evidence>
<feature type="domain" description="Ion transport" evidence="10">
    <location>
        <begin position="49"/>
        <end position="344"/>
    </location>
</feature>
<keyword evidence="4 9" id="KW-1133">Transmembrane helix</keyword>
<feature type="region of interest" description="Disordered" evidence="8">
    <location>
        <begin position="469"/>
        <end position="488"/>
    </location>
</feature>
<evidence type="ECO:0000313" key="12">
    <source>
        <dbReference type="Proteomes" id="UP000683360"/>
    </source>
</evidence>
<dbReference type="PANTHER" id="PTHR10117:SF54">
    <property type="entry name" value="TRANSIENT RECEPTOR POTENTIAL-GAMMA PROTEIN"/>
    <property type="match status" value="1"/>
</dbReference>
<feature type="transmembrane region" description="Helical" evidence="9">
    <location>
        <begin position="312"/>
        <end position="333"/>
    </location>
</feature>
<gene>
    <name evidence="11" type="ORF">MEDL_50590</name>
</gene>
<dbReference type="GO" id="GO:0034703">
    <property type="term" value="C:cation channel complex"/>
    <property type="evidence" value="ECO:0007669"/>
    <property type="project" value="TreeGrafter"/>
</dbReference>
<feature type="transmembrane region" description="Helical" evidence="9">
    <location>
        <begin position="43"/>
        <end position="64"/>
    </location>
</feature>
<dbReference type="InterPro" id="IPR005821">
    <property type="entry name" value="Ion_trans_dom"/>
</dbReference>
<comment type="subcellular location">
    <subcellularLocation>
        <location evidence="1">Membrane</location>
        <topology evidence="1">Multi-pass membrane protein</topology>
    </subcellularLocation>
</comment>
<evidence type="ECO:0000313" key="11">
    <source>
        <dbReference type="EMBL" id="CAG2238225.1"/>
    </source>
</evidence>
<proteinExistence type="predicted"/>
<evidence type="ECO:0000256" key="7">
    <source>
        <dbReference type="ARBA" id="ARBA00023303"/>
    </source>
</evidence>
<comment type="caution">
    <text evidence="11">The sequence shown here is derived from an EMBL/GenBank/DDBJ whole genome shotgun (WGS) entry which is preliminary data.</text>
</comment>
<sequence length="511" mass="57606">MNYIATLTLRVIAYVQVQREIAAGHKELAELERKHWKAYDPNLIAEALFAAANIFSSLKLIYIFTVNPHLGPLQISLGRMILDILKFCGVYILVLFSFACGLNHLYWYYATLRAQECDADPTGQHDSCDRKFKSFAKARSLACEGGLGLDPWHHGNIIALSEGDLGLDPWHHGNVIALSEGGLGLDPWHHGNVIALSEGGLGLDPWHHGNVIALSEGGLGLDPWHHGNVIALSEGGLGLDPWHHGNIIALSEGGLGLDPWHHGNVIAWHHGNDCLDMFEILQTLYWAAYGLVDLEHAELIEKHVITELIGKLMFGSYSFIAFIVLLNMLIAMMSNSYQIISSQADEEWKFARSKLWMSYFEDTGTLPCPFNIIPSPKTFVYLTGWFKTKLCACSTQQKRNRWQSIRKIKKINEKEVRYQSVMKDLVKRYIMQKQRGPLRGEGVTEDDITEIKQDISSFRYELLEILKNNGMKTPNPNQGKTSSKKKRMWKSLMSSFSESFDSSNTNNTDFG</sequence>
<evidence type="ECO:0000259" key="10">
    <source>
        <dbReference type="Pfam" id="PF00520"/>
    </source>
</evidence>
<reference evidence="11" key="1">
    <citation type="submission" date="2021-03" db="EMBL/GenBank/DDBJ databases">
        <authorList>
            <person name="Bekaert M."/>
        </authorList>
    </citation>
    <scope>NUCLEOTIDE SEQUENCE</scope>
</reference>
<evidence type="ECO:0000256" key="1">
    <source>
        <dbReference type="ARBA" id="ARBA00004141"/>
    </source>
</evidence>
<dbReference type="PANTHER" id="PTHR10117">
    <property type="entry name" value="TRANSIENT RECEPTOR POTENTIAL CHANNEL"/>
    <property type="match status" value="1"/>
</dbReference>
<dbReference type="Pfam" id="PF00520">
    <property type="entry name" value="Ion_trans"/>
    <property type="match status" value="1"/>
</dbReference>
<feature type="transmembrane region" description="Helical" evidence="9">
    <location>
        <begin position="84"/>
        <end position="106"/>
    </location>
</feature>
<evidence type="ECO:0000256" key="5">
    <source>
        <dbReference type="ARBA" id="ARBA00023065"/>
    </source>
</evidence>
<dbReference type="InterPro" id="IPR002153">
    <property type="entry name" value="TRPC_channel"/>
</dbReference>
<dbReference type="PRINTS" id="PR01097">
    <property type="entry name" value="TRNSRECEPTRP"/>
</dbReference>
<keyword evidence="7" id="KW-0407">Ion channel</keyword>
<dbReference type="GO" id="GO:0015279">
    <property type="term" value="F:store-operated calcium channel activity"/>
    <property type="evidence" value="ECO:0007669"/>
    <property type="project" value="TreeGrafter"/>
</dbReference>
<dbReference type="Proteomes" id="UP000683360">
    <property type="component" value="Unassembled WGS sequence"/>
</dbReference>
<keyword evidence="5" id="KW-0406">Ion transport</keyword>
<evidence type="ECO:0000256" key="3">
    <source>
        <dbReference type="ARBA" id="ARBA00022692"/>
    </source>
</evidence>
<feature type="compositionally biased region" description="Polar residues" evidence="8">
    <location>
        <begin position="470"/>
        <end position="481"/>
    </location>
</feature>
<protein>
    <submittedName>
        <fullName evidence="11">TRPC4</fullName>
    </submittedName>
</protein>
<dbReference type="GO" id="GO:0051480">
    <property type="term" value="P:regulation of cytosolic calcium ion concentration"/>
    <property type="evidence" value="ECO:0007669"/>
    <property type="project" value="TreeGrafter"/>
</dbReference>
<keyword evidence="12" id="KW-1185">Reference proteome</keyword>
<dbReference type="GO" id="GO:0070679">
    <property type="term" value="F:inositol 1,4,5 trisphosphate binding"/>
    <property type="evidence" value="ECO:0007669"/>
    <property type="project" value="TreeGrafter"/>
</dbReference>
<dbReference type="OrthoDB" id="6126242at2759"/>